<reference evidence="1" key="1">
    <citation type="submission" date="2020-05" db="EMBL/GenBank/DDBJ databases">
        <authorList>
            <person name="Chiriac C."/>
            <person name="Salcher M."/>
            <person name="Ghai R."/>
            <person name="Kavagutti S V."/>
        </authorList>
    </citation>
    <scope>NUCLEOTIDE SEQUENCE</scope>
</reference>
<evidence type="ECO:0000313" key="1">
    <source>
        <dbReference type="EMBL" id="CAB5034849.1"/>
    </source>
</evidence>
<dbReference type="EMBL" id="CAFBPX010000116">
    <property type="protein sequence ID" value="CAB5034849.1"/>
    <property type="molecule type" value="Genomic_DNA"/>
</dbReference>
<protein>
    <submittedName>
        <fullName evidence="1">Unannotated protein</fullName>
    </submittedName>
</protein>
<organism evidence="1">
    <name type="scientific">freshwater metagenome</name>
    <dbReference type="NCBI Taxonomy" id="449393"/>
    <lineage>
        <taxon>unclassified sequences</taxon>
        <taxon>metagenomes</taxon>
        <taxon>ecological metagenomes</taxon>
    </lineage>
</organism>
<dbReference type="AntiFam" id="ANF00173">
    <property type="entry name" value="Shadow ORF (opposite ppk)"/>
</dbReference>
<gene>
    <name evidence="1" type="ORF">UFOPK4175_00725</name>
</gene>
<accession>A0A6J7S1J2</accession>
<name>A0A6J7S1J2_9ZZZZ</name>
<sequence length="69" mass="7296">MDVATDAVAFAAHDQHALGVDLDPRHAVDDVNASSLELARPGDVGALIETRFQLHKADGLLAHLGRADQ</sequence>
<proteinExistence type="predicted"/>
<dbReference type="AlphaFoldDB" id="A0A6J7S1J2"/>